<dbReference type="Pfam" id="PF02321">
    <property type="entry name" value="OEP"/>
    <property type="match status" value="1"/>
</dbReference>
<dbReference type="EMBL" id="CP141615">
    <property type="protein sequence ID" value="WRP17506.1"/>
    <property type="molecule type" value="Genomic_DNA"/>
</dbReference>
<evidence type="ECO:0000313" key="10">
    <source>
        <dbReference type="Proteomes" id="UP001332192"/>
    </source>
</evidence>
<evidence type="ECO:0000256" key="7">
    <source>
        <dbReference type="ARBA" id="ARBA00023237"/>
    </source>
</evidence>
<evidence type="ECO:0000256" key="8">
    <source>
        <dbReference type="SAM" id="Coils"/>
    </source>
</evidence>
<name>A0ABZ1BYD6_9FIRM</name>
<proteinExistence type="inferred from homology"/>
<dbReference type="PANTHER" id="PTHR30026">
    <property type="entry name" value="OUTER MEMBRANE PROTEIN TOLC"/>
    <property type="match status" value="1"/>
</dbReference>
<keyword evidence="8" id="KW-0175">Coiled coil</keyword>
<dbReference type="InterPro" id="IPR051906">
    <property type="entry name" value="TolC-like"/>
</dbReference>
<keyword evidence="4" id="KW-1134">Transmembrane beta strand</keyword>
<keyword evidence="10" id="KW-1185">Reference proteome</keyword>
<feature type="coiled-coil region" evidence="8">
    <location>
        <begin position="157"/>
        <end position="215"/>
    </location>
</feature>
<keyword evidence="3" id="KW-0813">Transport</keyword>
<protein>
    <submittedName>
        <fullName evidence="9">TolC family protein</fullName>
    </submittedName>
</protein>
<keyword evidence="7" id="KW-0998">Cell outer membrane</keyword>
<sequence>MVGRVPAWHVAFVPAVALLVAWTAALLAIAPDVARAASGTPPSGGAAPAGGTAPAAGAKQASATSAASSPGAFTLDDAVAVALQGADFEQARLALEKARLEYQQAIAANAASPSPFAEQLARHTFVQAQNQLVDAYHQTVSSTVGAYVDVVAARYGLQAATLQAQNARQARDTARQKAAAGSLGPLELQDAENQLQSTEADLARAQLALDQAMDRLAQALGYPEQMPQADALALPAQLPPVPGITAQQALQKALAASRDVKWRREAVDIAQKQLDQAEAEKASPLELQVQHANLRQAQLAARQAERGVEAAVRGALGQVQVARRGVDVARAQMELEQRRLDGVQQQRKLGLKTDQDVTAAQAAVAKAQQSYANAVKTYLTALVDLHKQLGEAPGWGPAGALDKLLEEPAS</sequence>
<evidence type="ECO:0000256" key="1">
    <source>
        <dbReference type="ARBA" id="ARBA00004442"/>
    </source>
</evidence>
<organism evidence="9 10">
    <name type="scientific">Carboxydichorda subterranea</name>
    <dbReference type="NCBI Taxonomy" id="3109565"/>
    <lineage>
        <taxon>Bacteria</taxon>
        <taxon>Bacillati</taxon>
        <taxon>Bacillota</taxon>
        <taxon>Limnochordia</taxon>
        <taxon>Limnochordales</taxon>
        <taxon>Geochordaceae</taxon>
        <taxon>Carboxydichorda</taxon>
    </lineage>
</organism>
<dbReference type="Gene3D" id="1.20.1600.10">
    <property type="entry name" value="Outer membrane efflux proteins (OEP)"/>
    <property type="match status" value="1"/>
</dbReference>
<dbReference type="SUPFAM" id="SSF56954">
    <property type="entry name" value="Outer membrane efflux proteins (OEP)"/>
    <property type="match status" value="1"/>
</dbReference>
<evidence type="ECO:0000256" key="3">
    <source>
        <dbReference type="ARBA" id="ARBA00022448"/>
    </source>
</evidence>
<dbReference type="PANTHER" id="PTHR30026:SF20">
    <property type="entry name" value="OUTER MEMBRANE PROTEIN TOLC"/>
    <property type="match status" value="1"/>
</dbReference>
<keyword evidence="6" id="KW-0472">Membrane</keyword>
<dbReference type="InterPro" id="IPR003423">
    <property type="entry name" value="OMP_efflux"/>
</dbReference>
<evidence type="ECO:0000313" key="9">
    <source>
        <dbReference type="EMBL" id="WRP17506.1"/>
    </source>
</evidence>
<dbReference type="Proteomes" id="UP001332192">
    <property type="component" value="Chromosome"/>
</dbReference>
<reference evidence="9 10" key="1">
    <citation type="journal article" date="2024" name="Front. Microbiol.">
        <title>Novel thermophilic genera Geochorda gen. nov. and Carboxydochorda gen. nov. from the deep terrestrial subsurface reveal the ecophysiological diversity in the class Limnochordia.</title>
        <authorList>
            <person name="Karnachuk O.V."/>
            <person name="Lukina A.P."/>
            <person name="Avakyan M.R."/>
            <person name="Kadnikov V.V."/>
            <person name="Begmatov S."/>
            <person name="Beletsky A.V."/>
            <person name="Vlasova K.G."/>
            <person name="Novikov A.A."/>
            <person name="Shcherbakova V.A."/>
            <person name="Mardanov A.V."/>
            <person name="Ravin N.V."/>
        </authorList>
    </citation>
    <scope>NUCLEOTIDE SEQUENCE [LARGE SCALE GENOMIC DNA]</scope>
    <source>
        <strain evidence="9 10">L945</strain>
    </source>
</reference>
<evidence type="ECO:0000256" key="4">
    <source>
        <dbReference type="ARBA" id="ARBA00022452"/>
    </source>
</evidence>
<gene>
    <name evidence="9" type="ORF">U7230_00360</name>
</gene>
<dbReference type="RefSeq" id="WP_324716776.1">
    <property type="nucleotide sequence ID" value="NZ_CP141615.1"/>
</dbReference>
<evidence type="ECO:0000256" key="6">
    <source>
        <dbReference type="ARBA" id="ARBA00023136"/>
    </source>
</evidence>
<evidence type="ECO:0000256" key="5">
    <source>
        <dbReference type="ARBA" id="ARBA00022692"/>
    </source>
</evidence>
<comment type="similarity">
    <text evidence="2">Belongs to the outer membrane factor (OMF) (TC 1.B.17) family.</text>
</comment>
<accession>A0ABZ1BYD6</accession>
<keyword evidence="5" id="KW-0812">Transmembrane</keyword>
<comment type="subcellular location">
    <subcellularLocation>
        <location evidence="1">Cell outer membrane</location>
    </subcellularLocation>
</comment>
<evidence type="ECO:0000256" key="2">
    <source>
        <dbReference type="ARBA" id="ARBA00007613"/>
    </source>
</evidence>